<dbReference type="Pfam" id="PF14529">
    <property type="entry name" value="Exo_endo_phos_2"/>
    <property type="match status" value="1"/>
</dbReference>
<sequence length="529" mass="61129">MDNKSTKLKIRHWNANGLTQKIPELYEFIRQESIDIMLINETKFNKNSKLTKFLGYNFIRQDRPDSINGGGLLIIVNNTIKFSELPTKQLNTIEALGIKLANNIEIYSVYVRPKNTGKTNKIDPNELKQLMINSRTILLGDFNAKHTDWHCSIKNTNGNILTNLTDNNHFEILAPDRYTLYPTNGGKPSTVDLALLKNIYHADIETINDLDSDHLPLILTLNQTNTIKLDTKTVLNYKKANWQQFREIINDSIIINSNINSKEKIDKCIKNLTNTINDAISIAIPEIEITAKIKPLPDHIILLIKNRNKLRRQYQRTGNKLIKIQKETLAQNIKQLITEHRNDQWDKKLQNLKNEDNLTININNTIIEPKTNAKYLGVILDNKLTYVSHINKACSNAKSIKHILYPLIGHRSKLSIKNKLILYKSMIKPILLYAAPIWSSASNININKIKTIENKILRMISNARLYERNDSIKSRLNIDEIYNDIHKRTQDFYNNRTKNLEILQDVGIFNKDTAPFKIKHKLPNHILIN</sequence>
<dbReference type="GO" id="GO:0003964">
    <property type="term" value="F:RNA-directed DNA polymerase activity"/>
    <property type="evidence" value="ECO:0007669"/>
    <property type="project" value="UniProtKB-KW"/>
</dbReference>
<organism evidence="2 3">
    <name type="scientific">Cotesia congregata</name>
    <name type="common">Parasitoid wasp</name>
    <name type="synonym">Apanteles congregatus</name>
    <dbReference type="NCBI Taxonomy" id="51543"/>
    <lineage>
        <taxon>Eukaryota</taxon>
        <taxon>Metazoa</taxon>
        <taxon>Ecdysozoa</taxon>
        <taxon>Arthropoda</taxon>
        <taxon>Hexapoda</taxon>
        <taxon>Insecta</taxon>
        <taxon>Pterygota</taxon>
        <taxon>Neoptera</taxon>
        <taxon>Endopterygota</taxon>
        <taxon>Hymenoptera</taxon>
        <taxon>Apocrita</taxon>
        <taxon>Ichneumonoidea</taxon>
        <taxon>Braconidae</taxon>
        <taxon>Microgastrinae</taxon>
        <taxon>Cotesia</taxon>
    </lineage>
</organism>
<protein>
    <submittedName>
        <fullName evidence="2">Similar to X-element\ORF2: Probable RNA-directed DNA polymerase from transposon X-element (Drosophila melanogaster)</fullName>
    </submittedName>
</protein>
<comment type="caution">
    <text evidence="2">The sequence shown here is derived from an EMBL/GenBank/DDBJ whole genome shotgun (WGS) entry which is preliminary data.</text>
</comment>
<keyword evidence="2" id="KW-0695">RNA-directed DNA polymerase</keyword>
<dbReference type="Proteomes" id="UP000786811">
    <property type="component" value="Unassembled WGS sequence"/>
</dbReference>
<dbReference type="EMBL" id="CAJNRD030001120">
    <property type="protein sequence ID" value="CAG5092705.1"/>
    <property type="molecule type" value="Genomic_DNA"/>
</dbReference>
<accession>A0A8J2HD33</accession>
<evidence type="ECO:0000313" key="3">
    <source>
        <dbReference type="Proteomes" id="UP000786811"/>
    </source>
</evidence>
<dbReference type="InterPro" id="IPR036691">
    <property type="entry name" value="Endo/exonu/phosph_ase_sf"/>
</dbReference>
<gene>
    <name evidence="2" type="ORF">HICCMSTLAB_LOCUS6327</name>
</gene>
<evidence type="ECO:0000313" key="2">
    <source>
        <dbReference type="EMBL" id="CAG5092705.1"/>
    </source>
</evidence>
<dbReference type="OrthoDB" id="7550275at2759"/>
<dbReference type="PANTHER" id="PTHR33273">
    <property type="entry name" value="DOMAIN-CONTAINING PROTEIN, PUTATIVE-RELATED"/>
    <property type="match status" value="1"/>
</dbReference>
<dbReference type="AlphaFoldDB" id="A0A8J2HD33"/>
<evidence type="ECO:0000259" key="1">
    <source>
        <dbReference type="Pfam" id="PF14529"/>
    </source>
</evidence>
<keyword evidence="2" id="KW-0808">Transferase</keyword>
<name>A0A8J2HD33_COTCN</name>
<proteinExistence type="predicted"/>
<dbReference type="SUPFAM" id="SSF56219">
    <property type="entry name" value="DNase I-like"/>
    <property type="match status" value="1"/>
</dbReference>
<reference evidence="2" key="1">
    <citation type="submission" date="2021-04" db="EMBL/GenBank/DDBJ databases">
        <authorList>
            <person name="Chebbi M.A.C M."/>
        </authorList>
    </citation>
    <scope>NUCLEOTIDE SEQUENCE</scope>
</reference>
<dbReference type="PANTHER" id="PTHR33273:SF2">
    <property type="entry name" value="ENDONUCLEASE_EXONUCLEASE_PHOSPHATASE DOMAIN-CONTAINING PROTEIN"/>
    <property type="match status" value="1"/>
</dbReference>
<feature type="domain" description="Endonuclease/exonuclease/phosphatase" evidence="1">
    <location>
        <begin position="105"/>
        <end position="217"/>
    </location>
</feature>
<dbReference type="InterPro" id="IPR005135">
    <property type="entry name" value="Endo/exonuclease/phosphatase"/>
</dbReference>
<dbReference type="Gene3D" id="3.60.10.10">
    <property type="entry name" value="Endonuclease/exonuclease/phosphatase"/>
    <property type="match status" value="1"/>
</dbReference>
<keyword evidence="3" id="KW-1185">Reference proteome</keyword>
<keyword evidence="2" id="KW-0548">Nucleotidyltransferase</keyword>